<dbReference type="EC" id="1.3.5.3" evidence="7"/>
<comment type="subcellular location">
    <subcellularLocation>
        <location evidence="7">Cell membrane</location>
        <topology evidence="7">Peripheral membrane protein</topology>
    </subcellularLocation>
</comment>
<sequence length="174" mass="20514">MEKVLLLHSSTEGQTIKILHYIKEELRDSCECELQDLHSLPAVDFSQYDRVLIGASVRYGHLNKKLYQFITQNQQQLELHKVGFFCVNLTARKEGKNTPETSVYMRKFLQKSLWQPKILAVFAGALRYPRYNWFDRTMIRFIMKMTGGETDTAKEVEYTDWDKVSLFAAQFKRF</sequence>
<keyword evidence="10" id="KW-1185">Reference proteome</keyword>
<keyword evidence="6 7" id="KW-0627">Porphyrin biosynthesis</keyword>
<evidence type="ECO:0000256" key="3">
    <source>
        <dbReference type="ARBA" id="ARBA00022741"/>
    </source>
</evidence>
<dbReference type="InterPro" id="IPR029039">
    <property type="entry name" value="Flavoprotein-like_sf"/>
</dbReference>
<keyword evidence="7" id="KW-1003">Cell membrane</keyword>
<dbReference type="InterPro" id="IPR052200">
    <property type="entry name" value="Protoporphyrinogen_IX_DH"/>
</dbReference>
<evidence type="ECO:0000256" key="2">
    <source>
        <dbReference type="ARBA" id="ARBA00022643"/>
    </source>
</evidence>
<dbReference type="InterPro" id="IPR026816">
    <property type="entry name" value="Flavodoxin_dom"/>
</dbReference>
<comment type="caution">
    <text evidence="9">The sequence shown here is derived from an EMBL/GenBank/DDBJ whole genome shotgun (WGS) entry which is preliminary data.</text>
</comment>
<evidence type="ECO:0000313" key="10">
    <source>
        <dbReference type="Proteomes" id="UP000240904"/>
    </source>
</evidence>
<comment type="catalytic activity">
    <reaction evidence="7">
        <text>protoporphyrinogen IX + 3 a menaquinone = protoporphyrin IX + 3 a menaquinol</text>
        <dbReference type="Rhea" id="RHEA:27409"/>
        <dbReference type="Rhea" id="RHEA-COMP:9537"/>
        <dbReference type="Rhea" id="RHEA-COMP:9539"/>
        <dbReference type="ChEBI" id="CHEBI:16374"/>
        <dbReference type="ChEBI" id="CHEBI:18151"/>
        <dbReference type="ChEBI" id="CHEBI:57306"/>
        <dbReference type="ChEBI" id="CHEBI:57307"/>
        <dbReference type="EC" id="1.3.5.3"/>
    </reaction>
</comment>
<evidence type="ECO:0000256" key="7">
    <source>
        <dbReference type="HAMAP-Rule" id="MF_00853"/>
    </source>
</evidence>
<protein>
    <recommendedName>
        <fullName evidence="7">Protoporphyrinogen IX dehydrogenase [quinone]</fullName>
        <ecNumber evidence="7">1.3.5.3</ecNumber>
    </recommendedName>
    <alternativeName>
        <fullName evidence="7">Protoporphyrinogen IX dehydrogenase [menaquinone]</fullName>
    </alternativeName>
    <alternativeName>
        <fullName evidence="7">Protoporphyrinogen IX dehydrogenase [ubiquinone]</fullName>
    </alternativeName>
    <alternativeName>
        <fullName evidence="7">Protoporphyrinogen oxidase</fullName>
        <shortName evidence="7">PPO</shortName>
    </alternativeName>
</protein>
<feature type="domain" description="Flavodoxin" evidence="8">
    <location>
        <begin position="5"/>
        <end position="152"/>
    </location>
</feature>
<dbReference type="InterPro" id="IPR044264">
    <property type="entry name" value="HemG"/>
</dbReference>
<reference evidence="9 10" key="1">
    <citation type="submission" date="2018-03" db="EMBL/GenBank/DDBJ databases">
        <title>Whole genome sequencing of Histamine producing bacteria.</title>
        <authorList>
            <person name="Butler K."/>
        </authorList>
    </citation>
    <scope>NUCLEOTIDE SEQUENCE [LARGE SCALE GENOMIC DNA]</scope>
    <source>
        <strain evidence="9 10">DSM 16190</strain>
    </source>
</reference>
<dbReference type="GO" id="GO:0004729">
    <property type="term" value="F:oxygen-dependent protoporphyrinogen oxidase activity"/>
    <property type="evidence" value="ECO:0007669"/>
    <property type="project" value="InterPro"/>
</dbReference>
<evidence type="ECO:0000259" key="8">
    <source>
        <dbReference type="Pfam" id="PF12724"/>
    </source>
</evidence>
<keyword evidence="3 7" id="KW-0547">Nucleotide-binding</keyword>
<dbReference type="Pfam" id="PF12724">
    <property type="entry name" value="Flavodoxin_5"/>
    <property type="match status" value="1"/>
</dbReference>
<dbReference type="AlphaFoldDB" id="A0A2T3MSP5"/>
<comment type="catalytic activity">
    <reaction evidence="7">
        <text>protoporphyrinogen IX + 3 a ubiquinone = protoporphyrin IX + 3 a ubiquinol</text>
        <dbReference type="Rhea" id="RHEA:63936"/>
        <dbReference type="Rhea" id="RHEA-COMP:9565"/>
        <dbReference type="Rhea" id="RHEA-COMP:9566"/>
        <dbReference type="ChEBI" id="CHEBI:16389"/>
        <dbReference type="ChEBI" id="CHEBI:17976"/>
        <dbReference type="ChEBI" id="CHEBI:57306"/>
        <dbReference type="ChEBI" id="CHEBI:57307"/>
    </reaction>
</comment>
<evidence type="ECO:0000313" key="9">
    <source>
        <dbReference type="EMBL" id="PSW01369.1"/>
    </source>
</evidence>
<dbReference type="SUPFAM" id="SSF52218">
    <property type="entry name" value="Flavoproteins"/>
    <property type="match status" value="1"/>
</dbReference>
<keyword evidence="2 7" id="KW-0288">FMN</keyword>
<gene>
    <name evidence="7" type="primary">hemG</name>
    <name evidence="9" type="ORF">C9I89_19770</name>
</gene>
<dbReference type="OrthoDB" id="9795729at2"/>
<comment type="catalytic activity">
    <reaction evidence="7">
        <text>protoporphyrinogen IX + 3 a quinone = protoporphyrin IX + 3 a quinol</text>
        <dbReference type="Rhea" id="RHEA:65032"/>
        <dbReference type="ChEBI" id="CHEBI:24646"/>
        <dbReference type="ChEBI" id="CHEBI:57306"/>
        <dbReference type="ChEBI" id="CHEBI:57307"/>
        <dbReference type="ChEBI" id="CHEBI:132124"/>
        <dbReference type="EC" id="1.3.5.3"/>
    </reaction>
</comment>
<comment type="similarity">
    <text evidence="7">Belongs to the HemG family.</text>
</comment>
<dbReference type="HAMAP" id="MF_00853">
    <property type="entry name" value="HemG"/>
    <property type="match status" value="1"/>
</dbReference>
<dbReference type="GO" id="GO:0010181">
    <property type="term" value="F:FMN binding"/>
    <property type="evidence" value="ECO:0007669"/>
    <property type="project" value="UniProtKB-UniRule"/>
</dbReference>
<keyword evidence="1 7" id="KW-0285">Flavoprotein</keyword>
<dbReference type="GO" id="GO:0005886">
    <property type="term" value="C:plasma membrane"/>
    <property type="evidence" value="ECO:0007669"/>
    <property type="project" value="UniProtKB-SubCell"/>
</dbReference>
<dbReference type="PANTHER" id="PTHR38030:SF2">
    <property type="entry name" value="PROTOPORPHYRINOGEN IX DEHYDROGENASE [QUINONE]"/>
    <property type="match status" value="1"/>
</dbReference>
<evidence type="ECO:0000256" key="5">
    <source>
        <dbReference type="ARBA" id="ARBA00023136"/>
    </source>
</evidence>
<comment type="pathway">
    <text evidence="7">Porphyrin-containing compound metabolism; protoporphyrin-IX biosynthesis; protoporphyrin-IX from protoporphyrinogen-IX: step 1/1.</text>
</comment>
<organism evidence="9 10">
    <name type="scientific">Photobacterium lipolyticum</name>
    <dbReference type="NCBI Taxonomy" id="266810"/>
    <lineage>
        <taxon>Bacteria</taxon>
        <taxon>Pseudomonadati</taxon>
        <taxon>Pseudomonadota</taxon>
        <taxon>Gammaproteobacteria</taxon>
        <taxon>Vibrionales</taxon>
        <taxon>Vibrionaceae</taxon>
        <taxon>Photobacterium</taxon>
    </lineage>
</organism>
<dbReference type="Gene3D" id="3.40.50.360">
    <property type="match status" value="1"/>
</dbReference>
<dbReference type="PANTHER" id="PTHR38030">
    <property type="entry name" value="PROTOPORPHYRINOGEN IX DEHYDROGENASE [MENAQUINONE]"/>
    <property type="match status" value="1"/>
</dbReference>
<proteinExistence type="inferred from homology"/>
<accession>A0A2T3MSP5</accession>
<evidence type="ECO:0000256" key="1">
    <source>
        <dbReference type="ARBA" id="ARBA00022630"/>
    </source>
</evidence>
<dbReference type="GO" id="GO:0070819">
    <property type="term" value="F:menaquinone-dependent protoporphyrinogen oxidase activity"/>
    <property type="evidence" value="ECO:0007669"/>
    <property type="project" value="UniProtKB-UniRule"/>
</dbReference>
<dbReference type="GO" id="GO:0006782">
    <property type="term" value="P:protoporphyrinogen IX biosynthetic process"/>
    <property type="evidence" value="ECO:0007669"/>
    <property type="project" value="UniProtKB-UniRule"/>
</dbReference>
<dbReference type="NCBIfam" id="NF008316">
    <property type="entry name" value="PRK11104.1"/>
    <property type="match status" value="1"/>
</dbReference>
<name>A0A2T3MSP5_9GAMM</name>
<keyword evidence="4 7" id="KW-0560">Oxidoreductase</keyword>
<comment type="cofactor">
    <cofactor evidence="7">
        <name>FMN</name>
        <dbReference type="ChEBI" id="CHEBI:58210"/>
    </cofactor>
    <text evidence="7">Binds 1 FMN non-covalently per subunit.</text>
</comment>
<dbReference type="UniPathway" id="UPA00251">
    <property type="reaction ID" value="UER00324"/>
</dbReference>
<evidence type="ECO:0000256" key="6">
    <source>
        <dbReference type="ARBA" id="ARBA00023244"/>
    </source>
</evidence>
<evidence type="ECO:0000256" key="4">
    <source>
        <dbReference type="ARBA" id="ARBA00023002"/>
    </source>
</evidence>
<comment type="function">
    <text evidence="7">Catalyzes the 6-electron oxidation of protoporphyrinogen IX to form protoporphyrin IX; under anaerobic conditions uses menaquinone as an electron acceptor, under aerobic conditions uses ubiquinone as an electron acceptor.</text>
</comment>
<keyword evidence="5" id="KW-0472">Membrane</keyword>
<dbReference type="RefSeq" id="WP_107285050.1">
    <property type="nucleotide sequence ID" value="NZ_PYMC01000021.1"/>
</dbReference>
<dbReference type="Proteomes" id="UP000240904">
    <property type="component" value="Unassembled WGS sequence"/>
</dbReference>
<dbReference type="EMBL" id="PYMC01000021">
    <property type="protein sequence ID" value="PSW01369.1"/>
    <property type="molecule type" value="Genomic_DNA"/>
</dbReference>